<gene>
    <name evidence="2" type="ORF">GCM10023169_18600</name>
</gene>
<comment type="caution">
    <text evidence="2">The sequence shown here is derived from an EMBL/GenBank/DDBJ whole genome shotgun (WGS) entry which is preliminary data.</text>
</comment>
<evidence type="ECO:0000313" key="2">
    <source>
        <dbReference type="EMBL" id="GAA4423240.1"/>
    </source>
</evidence>
<keyword evidence="2" id="KW-0540">Nuclease</keyword>
<evidence type="ECO:0000313" key="3">
    <source>
        <dbReference type="Proteomes" id="UP001500622"/>
    </source>
</evidence>
<dbReference type="Proteomes" id="UP001500622">
    <property type="component" value="Unassembled WGS sequence"/>
</dbReference>
<keyword evidence="3" id="KW-1185">Reference proteome</keyword>
<dbReference type="InterPro" id="IPR005135">
    <property type="entry name" value="Endo/exonuclease/phosphatase"/>
</dbReference>
<name>A0ABP8L6B0_9MICO</name>
<reference evidence="3" key="1">
    <citation type="journal article" date="2019" name="Int. J. Syst. Evol. Microbiol.">
        <title>The Global Catalogue of Microorganisms (GCM) 10K type strain sequencing project: providing services to taxonomists for standard genome sequencing and annotation.</title>
        <authorList>
            <consortium name="The Broad Institute Genomics Platform"/>
            <consortium name="The Broad Institute Genome Sequencing Center for Infectious Disease"/>
            <person name="Wu L."/>
            <person name="Ma J."/>
        </authorList>
    </citation>
    <scope>NUCLEOTIDE SEQUENCE [LARGE SCALE GENOMIC DNA]</scope>
    <source>
        <strain evidence="3">JCM 17810</strain>
    </source>
</reference>
<keyword evidence="2" id="KW-0255">Endonuclease</keyword>
<dbReference type="InterPro" id="IPR036691">
    <property type="entry name" value="Endo/exonu/phosph_ase_sf"/>
</dbReference>
<dbReference type="SUPFAM" id="SSF56219">
    <property type="entry name" value="DNase I-like"/>
    <property type="match status" value="1"/>
</dbReference>
<dbReference type="Pfam" id="PF03372">
    <property type="entry name" value="Exo_endo_phos"/>
    <property type="match status" value="1"/>
</dbReference>
<dbReference type="EMBL" id="BAABGN010000008">
    <property type="protein sequence ID" value="GAA4423240.1"/>
    <property type="molecule type" value="Genomic_DNA"/>
</dbReference>
<proteinExistence type="predicted"/>
<dbReference type="Gene3D" id="3.60.10.10">
    <property type="entry name" value="Endonuclease/exonuclease/phosphatase"/>
    <property type="match status" value="1"/>
</dbReference>
<feature type="domain" description="Endonuclease/exonuclease/phosphatase" evidence="1">
    <location>
        <begin position="48"/>
        <end position="404"/>
    </location>
</feature>
<accession>A0ABP8L6B0</accession>
<sequence>MRERRLTGLLASVTAALVGVIALGAPAVATPVSSPEAASAREALRVSTYNVSLNRPSEGQLVADLEAGDEQAAAIAQVLQTTRPDVVLLNEFDYDEAGEAVDLFRDEYLEVSQHGEDPIEYRYAYTAPVNTGVDSGFDLNNDGETGTADDAFGFGEFAGQYGMVVLSRYPIDTDAVRTFQNFLWQDMPGALLPDDPATDRPADWYSAAELKELRLSSKSHWDIPIEVGNTTVHVLAAHPTPPSFDGPEDRNGRRNHDEIRFWSDYVASPQRSSYIYDDEGTTGGLKPGSRFVIVGDYNADPEDGDSVNGAATQLLEHPRVNDPEPVSNGAVEAAEVQGGANAFHDGDPALDTADFDDTAPGNLRVDYALPSKNLPVRDAGVFWPAADEPGSELTGVEPFPTSDHRSVWVDLWVPGLH</sequence>
<evidence type="ECO:0000259" key="1">
    <source>
        <dbReference type="Pfam" id="PF03372"/>
    </source>
</evidence>
<protein>
    <submittedName>
        <fullName evidence="2">Endonuclease/exonuclease/phosphatase family protein</fullName>
    </submittedName>
</protein>
<dbReference type="GO" id="GO:0004519">
    <property type="term" value="F:endonuclease activity"/>
    <property type="evidence" value="ECO:0007669"/>
    <property type="project" value="UniProtKB-KW"/>
</dbReference>
<dbReference type="RefSeq" id="WP_345215980.1">
    <property type="nucleotide sequence ID" value="NZ_BAABGN010000008.1"/>
</dbReference>
<organism evidence="2 3">
    <name type="scientific">Georgenia halophila</name>
    <dbReference type="NCBI Taxonomy" id="620889"/>
    <lineage>
        <taxon>Bacteria</taxon>
        <taxon>Bacillati</taxon>
        <taxon>Actinomycetota</taxon>
        <taxon>Actinomycetes</taxon>
        <taxon>Micrococcales</taxon>
        <taxon>Bogoriellaceae</taxon>
        <taxon>Georgenia</taxon>
    </lineage>
</organism>
<keyword evidence="2" id="KW-0378">Hydrolase</keyword>